<keyword evidence="1" id="KW-0805">Transcription regulation</keyword>
<sequence length="238" mass="25956">MVVVRVFGAAVAKAKLPVMTTIACPAQMIFAVLREPRKRRRYDSAVDIPGLQGRDPAEAERLALELTDLGLIARDHGRYTIIDWSVDRISEHLALAGAIQALAAAEVAACHGKTDFSHLEALNSALKAYDDMDAANLLQGAYIDYQWHLELVRLSGNRAALAAYGKAVPPAVWIAGANYFQLDEARSSLVEHDRLVAYMKAGDTLRARDAVSFHVEEAATQIRRAGTARIESYPSKGT</sequence>
<dbReference type="InterPro" id="IPR011711">
    <property type="entry name" value="GntR_C"/>
</dbReference>
<dbReference type="PIR" id="T31218">
    <property type="entry name" value="T31218"/>
</dbReference>
<evidence type="ECO:0000313" key="5">
    <source>
        <dbReference type="EMBL" id="AAD03942.1"/>
    </source>
</evidence>
<reference evidence="5" key="1">
    <citation type="journal article" date="1999" name="J. Bacteriol.">
        <title>Complete sequence of a 184-kilobase catabolic plasmid from Sphingomonas aromaticivorans F199.</title>
        <authorList>
            <person name="Romine M.F."/>
            <person name="Stillwell L.C."/>
            <person name="Wong K.-K."/>
            <person name="Thurston S.J."/>
            <person name="Sisk E.C."/>
            <person name="Sensen C."/>
            <person name="Gaasterland T."/>
            <person name="Fredrickson J.K."/>
            <person name="Saffer J.D."/>
        </authorList>
    </citation>
    <scope>NUCLEOTIDE SEQUENCE</scope>
    <source>
        <strain evidence="5">F199</strain>
        <plasmid evidence="5">pNL1</plasmid>
    </source>
</reference>
<dbReference type="SUPFAM" id="SSF48008">
    <property type="entry name" value="GntR ligand-binding domain-like"/>
    <property type="match status" value="1"/>
</dbReference>
<dbReference type="EMBL" id="AF079317">
    <property type="protein sequence ID" value="AAD03942.1"/>
    <property type="molecule type" value="Genomic_DNA"/>
</dbReference>
<keyword evidence="5" id="KW-0614">Plasmid</keyword>
<keyword evidence="3" id="KW-0804">Transcription</keyword>
<organism evidence="5">
    <name type="scientific">Novosphingobium aromaticivorans</name>
    <name type="common">Sphingomonas aromaticivorans</name>
    <dbReference type="NCBI Taxonomy" id="48935"/>
    <lineage>
        <taxon>Bacteria</taxon>
        <taxon>Pseudomonadati</taxon>
        <taxon>Pseudomonadota</taxon>
        <taxon>Alphaproteobacteria</taxon>
        <taxon>Sphingomonadales</taxon>
        <taxon>Sphingomonadaceae</taxon>
        <taxon>Novosphingobium</taxon>
    </lineage>
</organism>
<dbReference type="Gene3D" id="1.20.120.530">
    <property type="entry name" value="GntR ligand-binding domain-like"/>
    <property type="match status" value="1"/>
</dbReference>
<dbReference type="GO" id="GO:0003677">
    <property type="term" value="F:DNA binding"/>
    <property type="evidence" value="ECO:0007669"/>
    <property type="project" value="UniProtKB-KW"/>
</dbReference>
<protein>
    <recommendedName>
        <fullName evidence="4">GntR C-terminal domain-containing protein</fullName>
    </recommendedName>
</protein>
<accession>O85927</accession>
<feature type="domain" description="GntR C-terminal" evidence="4">
    <location>
        <begin position="97"/>
        <end position="216"/>
    </location>
</feature>
<dbReference type="AlphaFoldDB" id="O85927"/>
<geneLocation type="plasmid" evidence="5">
    <name>pNL1</name>
</geneLocation>
<evidence type="ECO:0000256" key="2">
    <source>
        <dbReference type="ARBA" id="ARBA00023125"/>
    </source>
</evidence>
<name>O85927_NOVAR</name>
<dbReference type="Pfam" id="PF07729">
    <property type="entry name" value="FCD"/>
    <property type="match status" value="1"/>
</dbReference>
<keyword evidence="2" id="KW-0238">DNA-binding</keyword>
<gene>
    <name evidence="5" type="primary">orf766</name>
</gene>
<evidence type="ECO:0000256" key="3">
    <source>
        <dbReference type="ARBA" id="ARBA00023163"/>
    </source>
</evidence>
<evidence type="ECO:0000256" key="1">
    <source>
        <dbReference type="ARBA" id="ARBA00023015"/>
    </source>
</evidence>
<dbReference type="InterPro" id="IPR008920">
    <property type="entry name" value="TF_FadR/GntR_C"/>
</dbReference>
<proteinExistence type="predicted"/>
<evidence type="ECO:0000259" key="4">
    <source>
        <dbReference type="Pfam" id="PF07729"/>
    </source>
</evidence>